<dbReference type="EMBL" id="JAZHXI010000015">
    <property type="protein sequence ID" value="KAL2063207.1"/>
    <property type="molecule type" value="Genomic_DNA"/>
</dbReference>
<reference evidence="1 2" key="1">
    <citation type="journal article" date="2024" name="Commun. Biol.">
        <title>Comparative genomic analysis of thermophilic fungi reveals convergent evolutionary adaptations and gene losses.</title>
        <authorList>
            <person name="Steindorff A.S."/>
            <person name="Aguilar-Pontes M.V."/>
            <person name="Robinson A.J."/>
            <person name="Andreopoulos B."/>
            <person name="LaButti K."/>
            <person name="Kuo A."/>
            <person name="Mondo S."/>
            <person name="Riley R."/>
            <person name="Otillar R."/>
            <person name="Haridas S."/>
            <person name="Lipzen A."/>
            <person name="Grimwood J."/>
            <person name="Schmutz J."/>
            <person name="Clum A."/>
            <person name="Reid I.D."/>
            <person name="Moisan M.C."/>
            <person name="Butler G."/>
            <person name="Nguyen T.T.M."/>
            <person name="Dewar K."/>
            <person name="Conant G."/>
            <person name="Drula E."/>
            <person name="Henrissat B."/>
            <person name="Hansel C."/>
            <person name="Singer S."/>
            <person name="Hutchinson M.I."/>
            <person name="de Vries R.P."/>
            <person name="Natvig D.O."/>
            <person name="Powell A.J."/>
            <person name="Tsang A."/>
            <person name="Grigoriev I.V."/>
        </authorList>
    </citation>
    <scope>NUCLEOTIDE SEQUENCE [LARGE SCALE GENOMIC DNA]</scope>
    <source>
        <strain evidence="1 2">CBS 494.80</strain>
    </source>
</reference>
<evidence type="ECO:0000313" key="1">
    <source>
        <dbReference type="EMBL" id="KAL2063207.1"/>
    </source>
</evidence>
<keyword evidence="2" id="KW-1185">Reference proteome</keyword>
<name>A0ABR4C0K0_9HELO</name>
<sequence length="172" mass="18697">MKFIHLLKCKASSNREPNWIPGSSLNGGHDAVVCESRDSASVTHTHAQGSMTTLLMSAHLTTAGEALLNRFSATQTDSTARYLDEPYAEDPFLDEILSGAVFGSSEITDPDLEEIFSAAVFNHGFTINEASVYTTTLIPVPDLVHNPIAAHTLGRATCTFSRQNDDRRQSEV</sequence>
<comment type="caution">
    <text evidence="1">The sequence shown here is derived from an EMBL/GenBank/DDBJ whole genome shotgun (WGS) entry which is preliminary data.</text>
</comment>
<dbReference type="Proteomes" id="UP001595075">
    <property type="component" value="Unassembled WGS sequence"/>
</dbReference>
<evidence type="ECO:0000313" key="2">
    <source>
        <dbReference type="Proteomes" id="UP001595075"/>
    </source>
</evidence>
<proteinExistence type="predicted"/>
<organism evidence="1 2">
    <name type="scientific">Oculimacula yallundae</name>
    <dbReference type="NCBI Taxonomy" id="86028"/>
    <lineage>
        <taxon>Eukaryota</taxon>
        <taxon>Fungi</taxon>
        <taxon>Dikarya</taxon>
        <taxon>Ascomycota</taxon>
        <taxon>Pezizomycotina</taxon>
        <taxon>Leotiomycetes</taxon>
        <taxon>Helotiales</taxon>
        <taxon>Ploettnerulaceae</taxon>
        <taxon>Oculimacula</taxon>
    </lineage>
</organism>
<gene>
    <name evidence="1" type="ORF">VTL71DRAFT_5011</name>
</gene>
<accession>A0ABR4C0K0</accession>
<protein>
    <submittedName>
        <fullName evidence="1">Uncharacterized protein</fullName>
    </submittedName>
</protein>